<dbReference type="PANTHER" id="PTHR31062">
    <property type="entry name" value="XYLOGLUCAN ENDOTRANSGLUCOSYLASE/HYDROLASE PROTEIN 8-RELATED"/>
    <property type="match status" value="1"/>
</dbReference>
<dbReference type="InterPro" id="IPR010713">
    <property type="entry name" value="XET_C"/>
</dbReference>
<dbReference type="Pfam" id="PF00722">
    <property type="entry name" value="Glyco_hydro_16"/>
    <property type="match status" value="1"/>
</dbReference>
<keyword evidence="6" id="KW-0961">Cell wall biogenesis/degradation</keyword>
<dbReference type="EC" id="2.4.1.207" evidence="6"/>
<keyword evidence="9" id="KW-1185">Reference proteome</keyword>
<keyword evidence="6" id="KW-0964">Secreted</keyword>
<organism evidence="8 9">
    <name type="scientific">Phtheirospermum japonicum</name>
    <dbReference type="NCBI Taxonomy" id="374723"/>
    <lineage>
        <taxon>Eukaryota</taxon>
        <taxon>Viridiplantae</taxon>
        <taxon>Streptophyta</taxon>
        <taxon>Embryophyta</taxon>
        <taxon>Tracheophyta</taxon>
        <taxon>Spermatophyta</taxon>
        <taxon>Magnoliopsida</taxon>
        <taxon>eudicotyledons</taxon>
        <taxon>Gunneridae</taxon>
        <taxon>Pentapetalae</taxon>
        <taxon>asterids</taxon>
        <taxon>lamiids</taxon>
        <taxon>Lamiales</taxon>
        <taxon>Orobanchaceae</taxon>
        <taxon>Orobanchaceae incertae sedis</taxon>
        <taxon>Phtheirospermum</taxon>
    </lineage>
</organism>
<dbReference type="PIRSF" id="PIRSF005604">
    <property type="entry name" value="XET"/>
    <property type="match status" value="1"/>
</dbReference>
<dbReference type="AlphaFoldDB" id="A0A830CC22"/>
<gene>
    <name evidence="8" type="ORF">PHJA_001321100</name>
</gene>
<feature type="domain" description="GH16" evidence="7">
    <location>
        <begin position="17"/>
        <end position="231"/>
    </location>
</feature>
<evidence type="ECO:0000256" key="2">
    <source>
        <dbReference type="ARBA" id="ARBA00022801"/>
    </source>
</evidence>
<evidence type="ECO:0000256" key="5">
    <source>
        <dbReference type="PIRSR" id="PIRSR005604-1"/>
    </source>
</evidence>
<dbReference type="Gene3D" id="2.60.120.200">
    <property type="match status" value="1"/>
</dbReference>
<comment type="caution">
    <text evidence="8">The sequence shown here is derived from an EMBL/GenBank/DDBJ whole genome shotgun (WGS) entry which is preliminary data.</text>
</comment>
<keyword evidence="3" id="KW-1015">Disulfide bond</keyword>
<dbReference type="InterPro" id="IPR016455">
    <property type="entry name" value="XTH"/>
</dbReference>
<dbReference type="OrthoDB" id="4781at2759"/>
<feature type="chain" id="PRO_5033110467" description="Xyloglucan endotransglucosylase/hydrolase" evidence="6">
    <location>
        <begin position="20"/>
        <end position="296"/>
    </location>
</feature>
<dbReference type="GO" id="GO:0004553">
    <property type="term" value="F:hydrolase activity, hydrolyzing O-glycosyl compounds"/>
    <property type="evidence" value="ECO:0007669"/>
    <property type="project" value="InterPro"/>
</dbReference>
<evidence type="ECO:0000313" key="9">
    <source>
        <dbReference type="Proteomes" id="UP000653305"/>
    </source>
</evidence>
<comment type="function">
    <text evidence="6">Catalyzes xyloglucan endohydrolysis (XEH) and/or endotransglycosylation (XET). Cleaves and religates xyloglucan polymers, an essential constituent of the primary cell wall, and thereby participates in cell wall construction of growing tissues.</text>
</comment>
<dbReference type="GO" id="GO:0010411">
    <property type="term" value="P:xyloglucan metabolic process"/>
    <property type="evidence" value="ECO:0007669"/>
    <property type="project" value="InterPro"/>
</dbReference>
<comment type="similarity">
    <text evidence="6">Belongs to the glycosyl hydrolase 16 family.</text>
</comment>
<feature type="active site" description="Nucleophile" evidence="5">
    <location>
        <position position="114"/>
    </location>
</feature>
<protein>
    <recommendedName>
        <fullName evidence="6">Xyloglucan endotransglucosylase/hydrolase</fullName>
        <ecNumber evidence="6">2.4.1.207</ecNumber>
    </recommendedName>
</protein>
<keyword evidence="6" id="KW-0052">Apoplast</keyword>
<evidence type="ECO:0000259" key="7">
    <source>
        <dbReference type="PROSITE" id="PS51762"/>
    </source>
</evidence>
<name>A0A830CC22_9LAMI</name>
<feature type="signal peptide" evidence="6">
    <location>
        <begin position="1"/>
        <end position="19"/>
    </location>
</feature>
<comment type="subcellular location">
    <subcellularLocation>
        <location evidence="6">Secreted</location>
        <location evidence="6">Cell wall</location>
    </subcellularLocation>
    <subcellularLocation>
        <location evidence="6">Secreted</location>
        <location evidence="6">Extracellular space</location>
        <location evidence="6">Apoplast</location>
    </subcellularLocation>
</comment>
<evidence type="ECO:0000256" key="6">
    <source>
        <dbReference type="RuleBase" id="RU361120"/>
    </source>
</evidence>
<evidence type="ECO:0000256" key="1">
    <source>
        <dbReference type="ARBA" id="ARBA00022679"/>
    </source>
</evidence>
<sequence length="296" mass="34103">MALFLSLFILFLFPLRNNADGVPSAEYNPSSKIRTISFNKAFKNLWGPQHQTVTDGTVTIKLDNTSGSGFKSKYSYWSGYFGAQMKLPNNAYTAGVDISLYLSNDEEYRGCHDEVDIEFLGNIENQPYVLQTNVYNKGSGDGNNIIGREMQFHLWFDPTVDFHTYAILWNAYEIIFLVDDVPIRWYQKKSNETFPMRPMWVYGSIWDASQWATDNGKYKANFAFQPFIAEYNNFKIKGCHKRRPTDCRTPSVSPSGVTGLSKQQYDAMMQVQSDYMIYDYCKDTQRDHSLTPECQS</sequence>
<keyword evidence="4 6" id="KW-0326">Glycosidase</keyword>
<dbReference type="GO" id="GO:0016762">
    <property type="term" value="F:xyloglucan:xyloglucosyl transferase activity"/>
    <property type="evidence" value="ECO:0007669"/>
    <property type="project" value="UniProtKB-EC"/>
</dbReference>
<keyword evidence="6" id="KW-0732">Signal</keyword>
<dbReference type="GO" id="GO:0071555">
    <property type="term" value="P:cell wall organization"/>
    <property type="evidence" value="ECO:0007669"/>
    <property type="project" value="UniProtKB-KW"/>
</dbReference>
<dbReference type="PROSITE" id="PS51762">
    <property type="entry name" value="GH16_2"/>
    <property type="match status" value="1"/>
</dbReference>
<dbReference type="InterPro" id="IPR044791">
    <property type="entry name" value="Beta-glucanase/XTH"/>
</dbReference>
<dbReference type="GO" id="GO:0048046">
    <property type="term" value="C:apoplast"/>
    <property type="evidence" value="ECO:0007669"/>
    <property type="project" value="UniProtKB-SubCell"/>
</dbReference>
<reference evidence="8" key="1">
    <citation type="submission" date="2020-07" db="EMBL/GenBank/DDBJ databases">
        <title>Ethylene signaling mediates host invasion by parasitic plants.</title>
        <authorList>
            <person name="Yoshida S."/>
        </authorList>
    </citation>
    <scope>NUCLEOTIDE SEQUENCE</scope>
    <source>
        <strain evidence="8">Okayama</strain>
    </source>
</reference>
<evidence type="ECO:0000256" key="3">
    <source>
        <dbReference type="ARBA" id="ARBA00023157"/>
    </source>
</evidence>
<dbReference type="EMBL" id="BMAC01000255">
    <property type="protein sequence ID" value="GFP91771.1"/>
    <property type="molecule type" value="Genomic_DNA"/>
</dbReference>
<dbReference type="Pfam" id="PF06955">
    <property type="entry name" value="XET_C"/>
    <property type="match status" value="1"/>
</dbReference>
<keyword evidence="2 6" id="KW-0378">Hydrolase</keyword>
<comment type="PTM">
    <text evidence="6">Contains at least one intrachain disulfide bond essential for its enzymatic activity.</text>
</comment>
<dbReference type="InterPro" id="IPR013320">
    <property type="entry name" value="ConA-like_dom_sf"/>
</dbReference>
<accession>A0A830CC22</accession>
<keyword evidence="1 6" id="KW-0808">Transferase</keyword>
<feature type="active site" description="Proton donor" evidence="5">
    <location>
        <position position="118"/>
    </location>
</feature>
<dbReference type="GO" id="GO:0042546">
    <property type="term" value="P:cell wall biogenesis"/>
    <property type="evidence" value="ECO:0007669"/>
    <property type="project" value="InterPro"/>
</dbReference>
<proteinExistence type="inferred from homology"/>
<dbReference type="Proteomes" id="UP000653305">
    <property type="component" value="Unassembled WGS sequence"/>
</dbReference>
<dbReference type="SUPFAM" id="SSF49899">
    <property type="entry name" value="Concanavalin A-like lectins/glucanases"/>
    <property type="match status" value="1"/>
</dbReference>
<dbReference type="InterPro" id="IPR000757">
    <property type="entry name" value="Beta-glucanase-like"/>
</dbReference>
<evidence type="ECO:0000313" key="8">
    <source>
        <dbReference type="EMBL" id="GFP91771.1"/>
    </source>
</evidence>
<keyword evidence="6" id="KW-0134">Cell wall</keyword>
<evidence type="ECO:0000256" key="4">
    <source>
        <dbReference type="ARBA" id="ARBA00023295"/>
    </source>
</evidence>